<sequence>MFPWNIAKSAEAMFSRWAIKRVCKFLLKKKLGKFILGEVDLNQLDVQLSAGTIQLSDLALNVDYINQKLGASAAVTVKEGSIGSLLVKMPWKGDGCRIEMDELELVVVPCDRNVYVDGSKTSASSKNDDYHPNQDSGKLEQDKVTGNILSSMDVHEGVKTVAKMVKWLLSSFHVKVSKLIIAFDPCGENEKNKRYCRTLVLRIAEIECGTHISEDAQLLNESREDDILGLSQLTSFLKFQGAVIEFLKMDDVEHQTSNPCPPETSCDECFSGCSQTTAMTPIVTGKDVGFSGHIKLSIPWKNGSLDIRRVDADAGIDPLELRFQPSTVVSFIYLWEAFRNKSTKTAGPIVCNLSESVHDHGRSVHFSTPGPCSNASDMVAENEGSVINYSSLLEEECRRDALISESHLISDWVGKNQRDVTYTEPDFGASVDQFFECVDELRSSQSALGSSGMWNWTCSFFTAITAASNLASGSMHISSEQQPVETNFKMTVAKISLLFSFFDEDPVHICGEMRDQAKSCSYAHYLGLEFDSLRLVLQACPQEMNFEATVEHVEICDHFSLENDIVDPKSSGKRDCIESRAGLIQKMQDGVQDALSPFCSSGEDSWMANWSGCDTAPELTLDSKNIIQNSSRKGIYRDDVVKVSLLKSSGTGHCQVNINCQTSDNVFTGPTYFTLKLPPFILWVNLGIVDMMVGLLKQIESLEISSRRNDIESEAVGSQGRSYSQENEASSTCSRGSSMSTNESLRGSIFLLNARIILCFPYKNGADSRNYSFFDQFIALHFSSPTNLEDKKVQVCKPASVTGSRKENMLRSSRSLHLTLGNLGAYFITTDTVWSVAGESCSMVKHKFFGKKIISSGNGSNRFSFISMYWQDGAFTGSQIIKRAKILATAGNLIRNKFKGEDYEFASVTTVKDMDDLDSLARKETISSSGFVLHAKLSPVKVNLEKSQYDNLVFILHQLTGTVSSMTSDPVNRESPCQASVLVECELVEVAVSMEVVESAKGSIQKELPGSWHSFNLKIQNFELLSVSNIGGIRDASFLWVVHGEGKLLGSVTGVPHEEMLLISCSNSAMGRGDGEGSNVLSPRFSGSDIVYLWQPEDLHSYTSIAVKCGTIVAIGGRLDWLEALSSFFILPSPKIERAGDGTPQERNSEINRPCQSSFVLNLVDVALSYEPYFYDHVDHAASVMDSCSASMDDDAIDEQFFACLLAASSLKISNTSVSNSHAGEYKIQVRDLGLLLCPVSGPMPVTYDADHLRLVGYLKIAQDAHFEALLRTFSGPELVWEVESLGSQIFLNTCHDTAGGLIRLCAQLQQLFAPDVEDTIVHLQNRWNNVRSATDETENKTSDGGPTPSESMLPDLGTKNKPHMSNLMDEICEDAFVLDAGDYQGDQHLNLSFDDNVLGEPNDSGLKNGESFSGCFPFSGSLPAADLGNDGMSNQPVNVPEFIEEYFLSDLRPLSELSLRGRSSKFIECKPSNAEDIPIKNTGWYGDTSLRILENHVSNVNKQTNLWQLDDAASSSHTETDYYGKIKGSVLLKNMNVVWRMYAGSDWHNIKKPSAVTSGRDTTVCLEISLSGMKIQYDVFPDGGVCVSSLSLSIQDFFMSDNSKNAPWKLVLGYYQSKDHPRKSSSKSFKLDLQSVRPDPSTPLEEYRLRVALLPLRLHLHQSQLDFLINFFGGASIDSSQIASQDLRGSGIEPGKNANLGGHVITEEALLPYFQKFDIWPVLIRVDYSPSRVDLAALRSGKYVELVNLVPWKGVELQLKHVHAIGVYGWSCVCETVIGEWLEDISQTQIHKLLKGLPPIRSLVAVGSGAAKLVTLPVKNYRKDKRLLKGMQRGTVAFLRSISLEAIGLGVHLAAGAHDILLQAEYILTSIPPSVSWNPQSRGNINVRSNQPKNAQQGIKQAYESISDGLGKSASALVRTPLKRYQRDGGMGSALATAVRAAPVAAIAPASAAARAMHYALLGVRNSLDPEHKNESLEKYLGTTQHKQFMQ</sequence>
<accession>A0ACC0AJS8</accession>
<keyword evidence="2" id="KW-1185">Reference proteome</keyword>
<protein>
    <submittedName>
        <fullName evidence="1">Uncharacterized protein</fullName>
    </submittedName>
</protein>
<reference evidence="2" key="1">
    <citation type="journal article" date="2023" name="Nat. Plants">
        <title>Single-cell RNA sequencing provides a high-resolution roadmap for understanding the multicellular compartmentation of specialized metabolism.</title>
        <authorList>
            <person name="Sun S."/>
            <person name="Shen X."/>
            <person name="Li Y."/>
            <person name="Li Y."/>
            <person name="Wang S."/>
            <person name="Li R."/>
            <person name="Zhang H."/>
            <person name="Shen G."/>
            <person name="Guo B."/>
            <person name="Wei J."/>
            <person name="Xu J."/>
            <person name="St-Pierre B."/>
            <person name="Chen S."/>
            <person name="Sun C."/>
        </authorList>
    </citation>
    <scope>NUCLEOTIDE SEQUENCE [LARGE SCALE GENOMIC DNA]</scope>
</reference>
<proteinExistence type="predicted"/>
<organism evidence="1 2">
    <name type="scientific">Catharanthus roseus</name>
    <name type="common">Madagascar periwinkle</name>
    <name type="synonym">Vinca rosea</name>
    <dbReference type="NCBI Taxonomy" id="4058"/>
    <lineage>
        <taxon>Eukaryota</taxon>
        <taxon>Viridiplantae</taxon>
        <taxon>Streptophyta</taxon>
        <taxon>Embryophyta</taxon>
        <taxon>Tracheophyta</taxon>
        <taxon>Spermatophyta</taxon>
        <taxon>Magnoliopsida</taxon>
        <taxon>eudicotyledons</taxon>
        <taxon>Gunneridae</taxon>
        <taxon>Pentapetalae</taxon>
        <taxon>asterids</taxon>
        <taxon>lamiids</taxon>
        <taxon>Gentianales</taxon>
        <taxon>Apocynaceae</taxon>
        <taxon>Rauvolfioideae</taxon>
        <taxon>Vinceae</taxon>
        <taxon>Catharanthinae</taxon>
        <taxon>Catharanthus</taxon>
    </lineage>
</organism>
<gene>
    <name evidence="1" type="ORF">M9H77_20397</name>
</gene>
<name>A0ACC0AJS8_CATRO</name>
<dbReference type="EMBL" id="CM044705">
    <property type="protein sequence ID" value="KAI5661074.1"/>
    <property type="molecule type" value="Genomic_DNA"/>
</dbReference>
<evidence type="ECO:0000313" key="1">
    <source>
        <dbReference type="EMBL" id="KAI5661074.1"/>
    </source>
</evidence>
<evidence type="ECO:0000313" key="2">
    <source>
        <dbReference type="Proteomes" id="UP001060085"/>
    </source>
</evidence>
<dbReference type="Proteomes" id="UP001060085">
    <property type="component" value="Linkage Group LG05"/>
</dbReference>
<comment type="caution">
    <text evidence="1">The sequence shown here is derived from an EMBL/GenBank/DDBJ whole genome shotgun (WGS) entry which is preliminary data.</text>
</comment>